<evidence type="ECO:0000313" key="1">
    <source>
        <dbReference type="EMBL" id="RWR06738.1"/>
    </source>
</evidence>
<dbReference type="OrthoDB" id="2455953at2"/>
<dbReference type="AlphaFoldDB" id="A0A443IMC7"/>
<keyword evidence="2" id="KW-1185">Reference proteome</keyword>
<name>A0A443IMC7_9BACI</name>
<reference evidence="1" key="1">
    <citation type="submission" date="2018-12" db="EMBL/GenBank/DDBJ databases">
        <authorList>
            <person name="Sun L."/>
            <person name="Chen Z."/>
        </authorList>
    </citation>
    <scope>NUCLEOTIDE SEQUENCE [LARGE SCALE GENOMIC DNA]</scope>
    <source>
        <strain evidence="1">DSM 16012</strain>
    </source>
</reference>
<dbReference type="EMBL" id="QYTU02000034">
    <property type="protein sequence ID" value="RWR06738.1"/>
    <property type="molecule type" value="Genomic_DNA"/>
</dbReference>
<protein>
    <submittedName>
        <fullName evidence="1">Uncharacterized protein</fullName>
    </submittedName>
</protein>
<comment type="caution">
    <text evidence="1">The sequence shown here is derived from an EMBL/GenBank/DDBJ whole genome shotgun (WGS) entry which is preliminary data.</text>
</comment>
<proteinExistence type="predicted"/>
<gene>
    <name evidence="1" type="ORF">D4N35_013820</name>
</gene>
<accession>A0A443IMC7</accession>
<organism evidence="1 2">
    <name type="scientific">Siminovitchia fortis</name>
    <dbReference type="NCBI Taxonomy" id="254758"/>
    <lineage>
        <taxon>Bacteria</taxon>
        <taxon>Bacillati</taxon>
        <taxon>Bacillota</taxon>
        <taxon>Bacilli</taxon>
        <taxon>Bacillales</taxon>
        <taxon>Bacillaceae</taxon>
        <taxon>Siminovitchia</taxon>
    </lineage>
</organism>
<dbReference type="Proteomes" id="UP000273811">
    <property type="component" value="Unassembled WGS sequence"/>
</dbReference>
<dbReference type="RefSeq" id="WP_120074664.1">
    <property type="nucleotide sequence ID" value="NZ_CP126113.1"/>
</dbReference>
<sequence length="60" mass="6932">MKKYSVYALLKNGQDIQFETDTNIKVAMPVMIDGARFLVTKEEIVLNLDEVEKLEMVQIK</sequence>
<evidence type="ECO:0000313" key="2">
    <source>
        <dbReference type="Proteomes" id="UP000273811"/>
    </source>
</evidence>